<evidence type="ECO:0000256" key="9">
    <source>
        <dbReference type="ARBA" id="ARBA00022691"/>
    </source>
</evidence>
<name>A0A8K0IK01_COCNU</name>
<evidence type="ECO:0000256" key="21">
    <source>
        <dbReference type="ARBA" id="ARBA00079339"/>
    </source>
</evidence>
<dbReference type="Gene3D" id="3.40.50.150">
    <property type="entry name" value="Vaccinia Virus protein VP39"/>
    <property type="match status" value="1"/>
</dbReference>
<evidence type="ECO:0000313" key="25">
    <source>
        <dbReference type="Proteomes" id="UP000797356"/>
    </source>
</evidence>
<keyword evidence="25" id="KW-1185">Reference proteome</keyword>
<dbReference type="AlphaFoldDB" id="A0A8K0IK01"/>
<feature type="region of interest" description="Disordered" evidence="23">
    <location>
        <begin position="31"/>
        <end position="56"/>
    </location>
</feature>
<keyword evidence="10" id="KW-0805">Transcription regulation</keyword>
<evidence type="ECO:0000256" key="18">
    <source>
        <dbReference type="ARBA" id="ARBA00049790"/>
    </source>
</evidence>
<evidence type="ECO:0000256" key="13">
    <source>
        <dbReference type="ARBA" id="ARBA00025783"/>
    </source>
</evidence>
<dbReference type="OrthoDB" id="194443at2759"/>
<evidence type="ECO:0000256" key="6">
    <source>
        <dbReference type="ARBA" id="ARBA00022553"/>
    </source>
</evidence>
<dbReference type="GO" id="GO:0071164">
    <property type="term" value="F:RNA cap trimethylguanosine synthase activity"/>
    <property type="evidence" value="ECO:0007669"/>
    <property type="project" value="TreeGrafter"/>
</dbReference>
<dbReference type="Proteomes" id="UP000797356">
    <property type="component" value="Chromosome 9"/>
</dbReference>
<keyword evidence="9" id="KW-0949">S-adenosyl-L-methionine</keyword>
<evidence type="ECO:0000256" key="4">
    <source>
        <dbReference type="ARBA" id="ARBA00018517"/>
    </source>
</evidence>
<gene>
    <name evidence="24" type="ORF">COCNU_09G007000</name>
</gene>
<dbReference type="GO" id="GO:0015030">
    <property type="term" value="C:Cajal body"/>
    <property type="evidence" value="ECO:0007669"/>
    <property type="project" value="UniProtKB-SubCell"/>
</dbReference>
<keyword evidence="5" id="KW-0963">Cytoplasm</keyword>
<keyword evidence="11" id="KW-0804">Transcription</keyword>
<comment type="similarity">
    <text evidence="13">Belongs to the methyltransferase superfamily. Trimethylguanosine synthase family.</text>
</comment>
<accession>A0A8K0IK01</accession>
<keyword evidence="8" id="KW-0808">Transferase</keyword>
<comment type="catalytic activity">
    <reaction evidence="15">
        <text>a 5'-end (N(7)-methyl 5'-triphosphoguanosine)-ribonucleoside in snoRNA + S-adenosyl-L-methionine = a 5'-end (N(2),N(7)-dimethyl 5'-triphosphoguanosine)-ribonucleoside in snoRNA + S-adenosyl-L-homocysteine + H(+)</text>
        <dbReference type="Rhea" id="RHEA:78475"/>
        <dbReference type="Rhea" id="RHEA-COMP:19086"/>
        <dbReference type="Rhea" id="RHEA-COMP:19088"/>
        <dbReference type="ChEBI" id="CHEBI:15378"/>
        <dbReference type="ChEBI" id="CHEBI:57856"/>
        <dbReference type="ChEBI" id="CHEBI:59789"/>
        <dbReference type="ChEBI" id="CHEBI:156461"/>
        <dbReference type="ChEBI" id="CHEBI:172880"/>
    </reaction>
    <physiologicalReaction direction="left-to-right" evidence="15">
        <dbReference type="Rhea" id="RHEA:78476"/>
    </physiologicalReaction>
</comment>
<comment type="subunit">
    <text evidence="20">May form homooligomers. Interacts with CREBBP/CBP, EED/WAIT1, EP300/P300, NCOA6/PRIP, PPARBP/PBP and SMN.</text>
</comment>
<evidence type="ECO:0000256" key="7">
    <source>
        <dbReference type="ARBA" id="ARBA00022603"/>
    </source>
</evidence>
<dbReference type="InterPro" id="IPR029063">
    <property type="entry name" value="SAM-dependent_MTases_sf"/>
</dbReference>
<dbReference type="InterPro" id="IPR019012">
    <property type="entry name" value="RNA_cap_Gua-N2-MeTrfase"/>
</dbReference>
<dbReference type="SUPFAM" id="SSF53335">
    <property type="entry name" value="S-adenosyl-L-methionine-dependent methyltransferases"/>
    <property type="match status" value="1"/>
</dbReference>
<evidence type="ECO:0000256" key="10">
    <source>
        <dbReference type="ARBA" id="ARBA00023015"/>
    </source>
</evidence>
<evidence type="ECO:0000313" key="24">
    <source>
        <dbReference type="EMBL" id="KAG1361237.1"/>
    </source>
</evidence>
<evidence type="ECO:0000256" key="8">
    <source>
        <dbReference type="ARBA" id="ARBA00022679"/>
    </source>
</evidence>
<evidence type="ECO:0000256" key="14">
    <source>
        <dbReference type="ARBA" id="ARBA00047418"/>
    </source>
</evidence>
<dbReference type="Pfam" id="PF09445">
    <property type="entry name" value="Methyltransf_15"/>
    <property type="match status" value="1"/>
</dbReference>
<comment type="catalytic activity">
    <reaction evidence="14">
        <text>a 5'-end (N(2),N(7)-dimethyl 5'-triphosphoguanosine)-ribonucleoside in snoRNA + S-adenosyl-L-methionine = a 5'-end (N(2),N(2),N(7)-trimethyl 5'-triphosphoguanosine)-ribonucleoside in snoRNA + S-adenosyl-L-homocysteine + H(+)</text>
        <dbReference type="Rhea" id="RHEA:78507"/>
        <dbReference type="Rhea" id="RHEA-COMP:19088"/>
        <dbReference type="Rhea" id="RHEA-COMP:19090"/>
        <dbReference type="ChEBI" id="CHEBI:15378"/>
        <dbReference type="ChEBI" id="CHEBI:57856"/>
        <dbReference type="ChEBI" id="CHEBI:59789"/>
        <dbReference type="ChEBI" id="CHEBI:167623"/>
        <dbReference type="ChEBI" id="CHEBI:172880"/>
    </reaction>
    <physiologicalReaction direction="left-to-right" evidence="14">
        <dbReference type="Rhea" id="RHEA:78508"/>
    </physiologicalReaction>
</comment>
<comment type="caution">
    <text evidence="24">The sequence shown here is derived from an EMBL/GenBank/DDBJ whole genome shotgun (WGS) entry which is preliminary data.</text>
</comment>
<evidence type="ECO:0000256" key="20">
    <source>
        <dbReference type="ARBA" id="ARBA00064494"/>
    </source>
</evidence>
<evidence type="ECO:0000256" key="16">
    <source>
        <dbReference type="ARBA" id="ARBA00048763"/>
    </source>
</evidence>
<dbReference type="CDD" id="cd02440">
    <property type="entry name" value="AdoMet_MTases"/>
    <property type="match status" value="1"/>
</dbReference>
<reference evidence="24" key="2">
    <citation type="submission" date="2019-07" db="EMBL/GenBank/DDBJ databases">
        <authorList>
            <person name="Yang Y."/>
            <person name="Bocs S."/>
            <person name="Baudouin L."/>
        </authorList>
    </citation>
    <scope>NUCLEOTIDE SEQUENCE</scope>
    <source>
        <tissue evidence="24">Spear leaf of Hainan Tall coconut</tissue>
    </source>
</reference>
<evidence type="ECO:0000256" key="12">
    <source>
        <dbReference type="ARBA" id="ARBA00023242"/>
    </source>
</evidence>
<evidence type="ECO:0000256" key="23">
    <source>
        <dbReference type="SAM" id="MobiDB-lite"/>
    </source>
</evidence>
<evidence type="ECO:0000256" key="1">
    <source>
        <dbReference type="ARBA" id="ARBA00004408"/>
    </source>
</evidence>
<dbReference type="GO" id="GO:0005730">
    <property type="term" value="C:nucleolus"/>
    <property type="evidence" value="ECO:0007669"/>
    <property type="project" value="UniProtKB-SubCell"/>
</dbReference>
<comment type="function">
    <text evidence="19">Catalyzes the 2 serial methylation steps for the conversion of the 7-monomethylguanosine (m(7)G) caps of snRNAs and snoRNAs to a 2,2,7-trimethylguanosine (m(2,2,7)G) cap structure. The enzyme is specific for guanine, and N7 methylation must precede N2 methylation. Hypermethylation of the m7G cap of U snRNAs leads to their concentration in nuclear foci, their colocalization with coilin and the formation of canonical Cajal bodies (CBs). Plays a role in transcriptional regulation.</text>
</comment>
<dbReference type="PANTHER" id="PTHR14741:SF41">
    <property type="entry name" value="TRIMETHYLGUANOSINE SYNTHASE"/>
    <property type="match status" value="1"/>
</dbReference>
<keyword evidence="7" id="KW-0489">Methyltransferase</keyword>
<evidence type="ECO:0000256" key="2">
    <source>
        <dbReference type="ARBA" id="ARBA00004496"/>
    </source>
</evidence>
<evidence type="ECO:0000256" key="15">
    <source>
        <dbReference type="ARBA" id="ARBA00048740"/>
    </source>
</evidence>
<evidence type="ECO:0000256" key="22">
    <source>
        <dbReference type="ARBA" id="ARBA00081504"/>
    </source>
</evidence>
<comment type="catalytic activity">
    <reaction evidence="17">
        <text>a 5'-end (N(7)-methyl 5'-triphosphoguanosine)-ribonucleoside in snRNA + S-adenosyl-L-methionine = a 5'-end (N(2),N(7)-dimethyl 5'-triphosphoguanosine)-ribonucleoside in snRNA + S-adenosyl-L-homocysteine + H(+)</text>
        <dbReference type="Rhea" id="RHEA:78471"/>
        <dbReference type="Rhea" id="RHEA-COMP:19085"/>
        <dbReference type="Rhea" id="RHEA-COMP:19087"/>
        <dbReference type="ChEBI" id="CHEBI:15378"/>
        <dbReference type="ChEBI" id="CHEBI:57856"/>
        <dbReference type="ChEBI" id="CHEBI:59789"/>
        <dbReference type="ChEBI" id="CHEBI:156461"/>
        <dbReference type="ChEBI" id="CHEBI:172880"/>
    </reaction>
    <physiologicalReaction direction="left-to-right" evidence="17">
        <dbReference type="Rhea" id="RHEA:78472"/>
    </physiologicalReaction>
</comment>
<comment type="subcellular location">
    <subcellularLocation>
        <location evidence="2">Cytoplasm</location>
    </subcellularLocation>
    <subcellularLocation>
        <location evidence="1">Nucleus</location>
        <location evidence="1">Cajal body</location>
    </subcellularLocation>
    <subcellularLocation>
        <location evidence="3">Nucleus</location>
        <location evidence="3">Nucleolus</location>
    </subcellularLocation>
</comment>
<comment type="catalytic activity">
    <reaction evidence="16">
        <text>a 5'-end (N(2),N(7)-dimethyl 5'-triphosphoguanosine)-ribonucleoside in snRNA + S-adenosyl-L-methionine = a 5'-end (N(2),N(2),N(7)-trimethyl 5'-triphosphoguanosine)-ribonucleoside in snRNA + S-adenosyl-L-homocysteine + H(+)</text>
        <dbReference type="Rhea" id="RHEA:78479"/>
        <dbReference type="Rhea" id="RHEA-COMP:19087"/>
        <dbReference type="Rhea" id="RHEA-COMP:19089"/>
        <dbReference type="ChEBI" id="CHEBI:15378"/>
        <dbReference type="ChEBI" id="CHEBI:57856"/>
        <dbReference type="ChEBI" id="CHEBI:59789"/>
        <dbReference type="ChEBI" id="CHEBI:167623"/>
        <dbReference type="ChEBI" id="CHEBI:172880"/>
    </reaction>
    <physiologicalReaction direction="left-to-right" evidence="16">
        <dbReference type="Rhea" id="RHEA:78480"/>
    </physiologicalReaction>
</comment>
<evidence type="ECO:0000256" key="5">
    <source>
        <dbReference type="ARBA" id="ARBA00022490"/>
    </source>
</evidence>
<proteinExistence type="inferred from homology"/>
<dbReference type="FunFam" id="3.40.50.150:FF:000066">
    <property type="entry name" value="Trimethylguanosine synthase 1"/>
    <property type="match status" value="1"/>
</dbReference>
<sequence length="301" mass="33491">MQSKDIADVELAVLETSELTAFPCSVQNLRRTSADKTKTPPSLLNPKKQKRRTKQGPCRKLIPEQGLITTKIAKYWHQRYSLFSRYDDGIQMDEEGWFSATPEEIAATHAARASSGTIVIDCFSGVGGNAIQFALRGCHVVAIDIDPQKIGYSINNAKIYGVEDNIDFIVGDFFQLAPFLKADVVFLSPPWGGPSYKKIQNFTLDLLKPRDGYSIFQVAQKITPNIIMFLPRNVDINQVEELCWLSSPPLNFELSWLSSPPLNFEIEESHVQGYTKGITAYFGYTVSGSPGLSKLSEVVTS</sequence>
<evidence type="ECO:0000256" key="3">
    <source>
        <dbReference type="ARBA" id="ARBA00004604"/>
    </source>
</evidence>
<reference evidence="24" key="1">
    <citation type="journal article" date="2017" name="Gigascience">
        <title>The genome draft of coconut (Cocos nucifera).</title>
        <authorList>
            <person name="Xiao Y."/>
            <person name="Xu P."/>
            <person name="Fan H."/>
            <person name="Baudouin L."/>
            <person name="Xia W."/>
            <person name="Bocs S."/>
            <person name="Xu J."/>
            <person name="Li Q."/>
            <person name="Guo A."/>
            <person name="Zhou L."/>
            <person name="Li J."/>
            <person name="Wu Y."/>
            <person name="Ma Z."/>
            <person name="Armero A."/>
            <person name="Issali A.E."/>
            <person name="Liu N."/>
            <person name="Peng M."/>
            <person name="Yang Y."/>
        </authorList>
    </citation>
    <scope>NUCLEOTIDE SEQUENCE</scope>
    <source>
        <tissue evidence="24">Spear leaf of Hainan Tall coconut</tissue>
    </source>
</reference>
<dbReference type="EMBL" id="CM017880">
    <property type="protein sequence ID" value="KAG1361237.1"/>
    <property type="molecule type" value="Genomic_DNA"/>
</dbReference>
<protein>
    <recommendedName>
        <fullName evidence="4">Trimethylguanosine synthase</fullName>
    </recommendedName>
    <alternativeName>
        <fullName evidence="18">Cap-specific guanine-N(2) methyltransferase</fullName>
    </alternativeName>
    <alternativeName>
        <fullName evidence="21">Nuclear receptor coactivator 6-interacting protein</fullName>
    </alternativeName>
    <alternativeName>
        <fullName evidence="22">PRIP-interacting protein with methyltransferase motif</fullName>
    </alternativeName>
</protein>
<keyword evidence="6" id="KW-0597">Phosphoprotein</keyword>
<evidence type="ECO:0000256" key="19">
    <source>
        <dbReference type="ARBA" id="ARBA00057179"/>
    </source>
</evidence>
<dbReference type="GO" id="GO:0005737">
    <property type="term" value="C:cytoplasm"/>
    <property type="evidence" value="ECO:0007669"/>
    <property type="project" value="UniProtKB-SubCell"/>
</dbReference>
<evidence type="ECO:0000256" key="11">
    <source>
        <dbReference type="ARBA" id="ARBA00023163"/>
    </source>
</evidence>
<dbReference type="PANTHER" id="PTHR14741">
    <property type="entry name" value="S-ADENOSYLMETHIONINE-DEPENDENT METHYLTRANSFERASE RELATED"/>
    <property type="match status" value="1"/>
</dbReference>
<evidence type="ECO:0000256" key="17">
    <source>
        <dbReference type="ARBA" id="ARBA00049075"/>
    </source>
</evidence>
<keyword evidence="12" id="KW-0539">Nucleus</keyword>
<organism evidence="24 25">
    <name type="scientific">Cocos nucifera</name>
    <name type="common">Coconut palm</name>
    <dbReference type="NCBI Taxonomy" id="13894"/>
    <lineage>
        <taxon>Eukaryota</taxon>
        <taxon>Viridiplantae</taxon>
        <taxon>Streptophyta</taxon>
        <taxon>Embryophyta</taxon>
        <taxon>Tracheophyta</taxon>
        <taxon>Spermatophyta</taxon>
        <taxon>Magnoliopsida</taxon>
        <taxon>Liliopsida</taxon>
        <taxon>Arecaceae</taxon>
        <taxon>Arecoideae</taxon>
        <taxon>Cocoseae</taxon>
        <taxon>Attaleinae</taxon>
        <taxon>Cocos</taxon>
    </lineage>
</organism>